<dbReference type="AlphaFoldDB" id="A0A4R3KDD9"/>
<dbReference type="Pfam" id="PF00753">
    <property type="entry name" value="Lactamase_B"/>
    <property type="match status" value="1"/>
</dbReference>
<dbReference type="Gene3D" id="3.60.15.10">
    <property type="entry name" value="Ribonuclease Z/Hydroxyacylglutathione hydrolase-like"/>
    <property type="match status" value="1"/>
</dbReference>
<organism evidence="4 5">
    <name type="scientific">Tepidibacillus fermentans</name>
    <dbReference type="NCBI Taxonomy" id="1281767"/>
    <lineage>
        <taxon>Bacteria</taxon>
        <taxon>Bacillati</taxon>
        <taxon>Bacillota</taxon>
        <taxon>Bacilli</taxon>
        <taxon>Bacillales</taxon>
        <taxon>Bacillaceae</taxon>
        <taxon>Tepidibacillus</taxon>
    </lineage>
</organism>
<dbReference type="PANTHER" id="PTHR46018:SF2">
    <property type="entry name" value="ZINC PHOSPHODIESTERASE ELAC PROTEIN 1"/>
    <property type="match status" value="1"/>
</dbReference>
<feature type="domain" description="Metallo-beta-lactamase" evidence="3">
    <location>
        <begin position="22"/>
        <end position="144"/>
    </location>
</feature>
<dbReference type="InterPro" id="IPR001279">
    <property type="entry name" value="Metallo-B-lactamas"/>
</dbReference>
<protein>
    <submittedName>
        <fullName evidence="4">Ribonuclease Z</fullName>
    </submittedName>
</protein>
<keyword evidence="2" id="KW-0862">Zinc</keyword>
<comment type="caution">
    <text evidence="4">The sequence shown here is derived from an EMBL/GenBank/DDBJ whole genome shotgun (WGS) entry which is preliminary data.</text>
</comment>
<dbReference type="EMBL" id="SMAB01000014">
    <property type="protein sequence ID" value="TCS81043.1"/>
    <property type="molecule type" value="Genomic_DNA"/>
</dbReference>
<keyword evidence="1" id="KW-0540">Nuclease</keyword>
<evidence type="ECO:0000313" key="4">
    <source>
        <dbReference type="EMBL" id="TCS81043.1"/>
    </source>
</evidence>
<keyword evidence="1" id="KW-0255">Endonuclease</keyword>
<name>A0A4R3KDD9_9BACI</name>
<keyword evidence="1" id="KW-0378">Hydrolase</keyword>
<evidence type="ECO:0000256" key="2">
    <source>
        <dbReference type="ARBA" id="ARBA00022833"/>
    </source>
</evidence>
<keyword evidence="5" id="KW-1185">Reference proteome</keyword>
<dbReference type="Proteomes" id="UP000295788">
    <property type="component" value="Unassembled WGS sequence"/>
</dbReference>
<dbReference type="InterPro" id="IPR036866">
    <property type="entry name" value="RibonucZ/Hydroxyglut_hydro"/>
</dbReference>
<dbReference type="GO" id="GO:0042781">
    <property type="term" value="F:3'-tRNA processing endoribonuclease activity"/>
    <property type="evidence" value="ECO:0007669"/>
    <property type="project" value="TreeGrafter"/>
</dbReference>
<evidence type="ECO:0000313" key="5">
    <source>
        <dbReference type="Proteomes" id="UP000295788"/>
    </source>
</evidence>
<sequence length="192" mass="21816">MLDVCLLGCGGTMPIPNRWLTSLLVRYKGKMILIDSGEGTQIVLKKLGWGLKSIDVILFTHYHADHIAGLPGLLLTIGNAGRTEPITLVGPKGLVEVVRGLTVIAPQLFYDLQFIELNEKHEEFSFLKDLHIHALAVDHAVPCYSYQIEIRRGRKFSPEKAKENQVPIVYGRDCNRKKAWNYKVSFTRRIWF</sequence>
<evidence type="ECO:0000256" key="1">
    <source>
        <dbReference type="ARBA" id="ARBA00022759"/>
    </source>
</evidence>
<dbReference type="PANTHER" id="PTHR46018">
    <property type="entry name" value="ZINC PHOSPHODIESTERASE ELAC PROTEIN 1"/>
    <property type="match status" value="1"/>
</dbReference>
<evidence type="ECO:0000259" key="3">
    <source>
        <dbReference type="Pfam" id="PF00753"/>
    </source>
</evidence>
<accession>A0A4R3KDD9</accession>
<reference evidence="4 5" key="1">
    <citation type="submission" date="2019-03" db="EMBL/GenBank/DDBJ databases">
        <title>Genomic Encyclopedia of Type Strains, Phase IV (KMG-IV): sequencing the most valuable type-strain genomes for metagenomic binning, comparative biology and taxonomic classification.</title>
        <authorList>
            <person name="Goeker M."/>
        </authorList>
    </citation>
    <scope>NUCLEOTIDE SEQUENCE [LARGE SCALE GENOMIC DNA]</scope>
    <source>
        <strain evidence="4 5">DSM 23802</strain>
    </source>
</reference>
<dbReference type="RefSeq" id="WP_207893681.1">
    <property type="nucleotide sequence ID" value="NZ_SMAB01000014.1"/>
</dbReference>
<gene>
    <name evidence="4" type="ORF">EDD72_11420</name>
</gene>
<proteinExistence type="predicted"/>
<dbReference type="SUPFAM" id="SSF56281">
    <property type="entry name" value="Metallo-hydrolase/oxidoreductase"/>
    <property type="match status" value="1"/>
</dbReference>